<feature type="transmembrane region" description="Helical" evidence="1">
    <location>
        <begin position="100"/>
        <end position="119"/>
    </location>
</feature>
<accession>X1BG96</accession>
<evidence type="ECO:0000256" key="1">
    <source>
        <dbReference type="SAM" id="Phobius"/>
    </source>
</evidence>
<feature type="transmembrane region" description="Helical" evidence="1">
    <location>
        <begin position="21"/>
        <end position="45"/>
    </location>
</feature>
<keyword evidence="1" id="KW-0472">Membrane</keyword>
<name>X1BG96_9ZZZZ</name>
<keyword evidence="1" id="KW-0812">Transmembrane</keyword>
<sequence length="152" mass="17031">MGEAITVYPSKPIRITCILGDILIIIGWLFPYFYGLIAGIPTYQWMWGLKSANGVTEMLPLEGDILTMFILAIIILILAIINLIICILMRKLKDKRLMGILSIIIGVIIIILVILPLIITPTLLTNYTLFVGFYLMIIGAIFKIIVGVRVIR</sequence>
<protein>
    <submittedName>
        <fullName evidence="2">Uncharacterized protein</fullName>
    </submittedName>
</protein>
<comment type="caution">
    <text evidence="2">The sequence shown here is derived from an EMBL/GenBank/DDBJ whole genome shotgun (WGS) entry which is preliminary data.</text>
</comment>
<dbReference type="AlphaFoldDB" id="X1BG96"/>
<gene>
    <name evidence="2" type="ORF">S01H4_28199</name>
</gene>
<reference evidence="2" key="1">
    <citation type="journal article" date="2014" name="Front. Microbiol.">
        <title>High frequency of phylogenetically diverse reductive dehalogenase-homologous genes in deep subseafloor sedimentary metagenomes.</title>
        <authorList>
            <person name="Kawai M."/>
            <person name="Futagami T."/>
            <person name="Toyoda A."/>
            <person name="Takaki Y."/>
            <person name="Nishi S."/>
            <person name="Hori S."/>
            <person name="Arai W."/>
            <person name="Tsubouchi T."/>
            <person name="Morono Y."/>
            <person name="Uchiyama I."/>
            <person name="Ito T."/>
            <person name="Fujiyama A."/>
            <person name="Inagaki F."/>
            <person name="Takami H."/>
        </authorList>
    </citation>
    <scope>NUCLEOTIDE SEQUENCE</scope>
    <source>
        <strain evidence="2">Expedition CK06-06</strain>
    </source>
</reference>
<proteinExistence type="predicted"/>
<organism evidence="2">
    <name type="scientific">marine sediment metagenome</name>
    <dbReference type="NCBI Taxonomy" id="412755"/>
    <lineage>
        <taxon>unclassified sequences</taxon>
        <taxon>metagenomes</taxon>
        <taxon>ecological metagenomes</taxon>
    </lineage>
</organism>
<feature type="transmembrane region" description="Helical" evidence="1">
    <location>
        <begin position="65"/>
        <end position="88"/>
    </location>
</feature>
<dbReference type="EMBL" id="BART01013954">
    <property type="protein sequence ID" value="GAG83143.1"/>
    <property type="molecule type" value="Genomic_DNA"/>
</dbReference>
<keyword evidence="1" id="KW-1133">Transmembrane helix</keyword>
<evidence type="ECO:0000313" key="2">
    <source>
        <dbReference type="EMBL" id="GAG83143.1"/>
    </source>
</evidence>
<feature type="transmembrane region" description="Helical" evidence="1">
    <location>
        <begin position="131"/>
        <end position="151"/>
    </location>
</feature>